<evidence type="ECO:0000313" key="4">
    <source>
        <dbReference type="Proteomes" id="UP001597508"/>
    </source>
</evidence>
<protein>
    <submittedName>
        <fullName evidence="3">Tetratricopeptide repeat protein</fullName>
    </submittedName>
</protein>
<accession>A0ABW5LN03</accession>
<dbReference type="EMBL" id="JBHULH010000001">
    <property type="protein sequence ID" value="MFD2565787.1"/>
    <property type="molecule type" value="Genomic_DNA"/>
</dbReference>
<dbReference type="Proteomes" id="UP001597508">
    <property type="component" value="Unassembled WGS sequence"/>
</dbReference>
<dbReference type="Gene3D" id="1.25.40.10">
    <property type="entry name" value="Tetratricopeptide repeat domain"/>
    <property type="match status" value="1"/>
</dbReference>
<sequence length="272" mass="31282">MGLFNFFKKKKVGNEPKQPVQEQKPPTLKFTDKNGNEITTEELAQATGRYQYEMIGVNNASEEAMVLHNEARQFGQAGEYDLAIEKLFLAHERSPKWPYPLYDLAFTYMLKDDYDNALKYYQMTDVLAPNGFFTSKIAVFTLKKEQEGVFEKGLYRNYITLEWVQDPEQKAEFLDVLVTKFPNYAPYWKDYANTLDGEERINALEKGLQLDCDVETEGSLKINKALAIDYIQKDTEGAINILLEVIFDKSSTFGNVELAKFVLKNISINSDH</sequence>
<organism evidence="3 4">
    <name type="scientific">Pseudotenacibaculum haliotis</name>
    <dbReference type="NCBI Taxonomy" id="1862138"/>
    <lineage>
        <taxon>Bacteria</taxon>
        <taxon>Pseudomonadati</taxon>
        <taxon>Bacteroidota</taxon>
        <taxon>Flavobacteriia</taxon>
        <taxon>Flavobacteriales</taxon>
        <taxon>Flavobacteriaceae</taxon>
        <taxon>Pseudotenacibaculum</taxon>
    </lineage>
</organism>
<dbReference type="SUPFAM" id="SSF48452">
    <property type="entry name" value="TPR-like"/>
    <property type="match status" value="1"/>
</dbReference>
<gene>
    <name evidence="3" type="ORF">ACFSRZ_00305</name>
</gene>
<evidence type="ECO:0000313" key="3">
    <source>
        <dbReference type="EMBL" id="MFD2565787.1"/>
    </source>
</evidence>
<feature type="repeat" description="TPR" evidence="1">
    <location>
        <begin position="98"/>
        <end position="131"/>
    </location>
</feature>
<feature type="region of interest" description="Disordered" evidence="2">
    <location>
        <begin position="10"/>
        <end position="29"/>
    </location>
</feature>
<comment type="caution">
    <text evidence="3">The sequence shown here is derived from an EMBL/GenBank/DDBJ whole genome shotgun (WGS) entry which is preliminary data.</text>
</comment>
<keyword evidence="4" id="KW-1185">Reference proteome</keyword>
<dbReference type="InterPro" id="IPR011990">
    <property type="entry name" value="TPR-like_helical_dom_sf"/>
</dbReference>
<dbReference type="PROSITE" id="PS50005">
    <property type="entry name" value="TPR"/>
    <property type="match status" value="1"/>
</dbReference>
<evidence type="ECO:0000256" key="1">
    <source>
        <dbReference type="PROSITE-ProRule" id="PRU00339"/>
    </source>
</evidence>
<name>A0ABW5LN03_9FLAO</name>
<proteinExistence type="predicted"/>
<reference evidence="4" key="1">
    <citation type="journal article" date="2019" name="Int. J. Syst. Evol. Microbiol.">
        <title>The Global Catalogue of Microorganisms (GCM) 10K type strain sequencing project: providing services to taxonomists for standard genome sequencing and annotation.</title>
        <authorList>
            <consortium name="The Broad Institute Genomics Platform"/>
            <consortium name="The Broad Institute Genome Sequencing Center for Infectious Disease"/>
            <person name="Wu L."/>
            <person name="Ma J."/>
        </authorList>
    </citation>
    <scope>NUCLEOTIDE SEQUENCE [LARGE SCALE GENOMIC DNA]</scope>
    <source>
        <strain evidence="4">KCTC 52127</strain>
    </source>
</reference>
<dbReference type="InterPro" id="IPR019734">
    <property type="entry name" value="TPR_rpt"/>
</dbReference>
<evidence type="ECO:0000256" key="2">
    <source>
        <dbReference type="SAM" id="MobiDB-lite"/>
    </source>
</evidence>
<feature type="compositionally biased region" description="Low complexity" evidence="2">
    <location>
        <begin position="15"/>
        <end position="26"/>
    </location>
</feature>
<dbReference type="RefSeq" id="WP_379664513.1">
    <property type="nucleotide sequence ID" value="NZ_JBHULH010000001.1"/>
</dbReference>
<keyword evidence="1" id="KW-0802">TPR repeat</keyword>